<evidence type="ECO:0000259" key="3">
    <source>
        <dbReference type="Pfam" id="PF12158"/>
    </source>
</evidence>
<gene>
    <name evidence="4" type="ORF">FHR97_000608</name>
</gene>
<proteinExistence type="predicted"/>
<dbReference type="AlphaFoldDB" id="A0A7W5EQV6"/>
<dbReference type="InterPro" id="IPR021994">
    <property type="entry name" value="DUF3592"/>
</dbReference>
<dbReference type="Proteomes" id="UP000518892">
    <property type="component" value="Unassembled WGS sequence"/>
</dbReference>
<organism evidence="4 5">
    <name type="scientific">Halomonas stenophila</name>
    <dbReference type="NCBI Taxonomy" id="795312"/>
    <lineage>
        <taxon>Bacteria</taxon>
        <taxon>Pseudomonadati</taxon>
        <taxon>Pseudomonadota</taxon>
        <taxon>Gammaproteobacteria</taxon>
        <taxon>Oceanospirillales</taxon>
        <taxon>Halomonadaceae</taxon>
        <taxon>Halomonas</taxon>
    </lineage>
</organism>
<keyword evidence="2" id="KW-0812">Transmembrane</keyword>
<feature type="domain" description="DUF3592" evidence="3">
    <location>
        <begin position="31"/>
        <end position="82"/>
    </location>
</feature>
<keyword evidence="5" id="KW-1185">Reference proteome</keyword>
<name>A0A7W5EQV6_9GAMM</name>
<protein>
    <recommendedName>
        <fullName evidence="3">DUF3592 domain-containing protein</fullName>
    </recommendedName>
</protein>
<feature type="transmembrane region" description="Helical" evidence="2">
    <location>
        <begin position="6"/>
        <end position="24"/>
    </location>
</feature>
<dbReference type="RefSeq" id="WP_183382270.1">
    <property type="nucleotide sequence ID" value="NZ_JACHXR010000001.1"/>
</dbReference>
<dbReference type="EMBL" id="JACHXR010000001">
    <property type="protein sequence ID" value="MBB3229793.1"/>
    <property type="molecule type" value="Genomic_DNA"/>
</dbReference>
<evidence type="ECO:0000256" key="2">
    <source>
        <dbReference type="SAM" id="Phobius"/>
    </source>
</evidence>
<feature type="region of interest" description="Disordered" evidence="1">
    <location>
        <begin position="69"/>
        <end position="88"/>
    </location>
</feature>
<evidence type="ECO:0000256" key="1">
    <source>
        <dbReference type="SAM" id="MobiDB-lite"/>
    </source>
</evidence>
<keyword evidence="2" id="KW-0472">Membrane</keyword>
<keyword evidence="2" id="KW-1133">Transmembrane helix</keyword>
<reference evidence="4 5" key="1">
    <citation type="submission" date="2020-08" db="EMBL/GenBank/DDBJ databases">
        <title>Genomic Encyclopedia of Type Strains, Phase III (KMG-III): the genomes of soil and plant-associated and newly described type strains.</title>
        <authorList>
            <person name="Whitman W."/>
        </authorList>
    </citation>
    <scope>NUCLEOTIDE SEQUENCE [LARGE SCALE GENOMIC DNA]</scope>
    <source>
        <strain evidence="4 5">CECT 7744</strain>
    </source>
</reference>
<accession>A0A7W5EQV6</accession>
<sequence>MPDIAPFIALAAGLGAVVAGHGAWRRRDVNRWPSAKGLTYRSDNGRFDGVPSFTSRQAAIAHADRTPPGTLLTIRHDPDNPEITQSGESRLPIGRLGLAAFLAAMSALALWLALP</sequence>
<evidence type="ECO:0000313" key="4">
    <source>
        <dbReference type="EMBL" id="MBB3229793.1"/>
    </source>
</evidence>
<comment type="caution">
    <text evidence="4">The sequence shown here is derived from an EMBL/GenBank/DDBJ whole genome shotgun (WGS) entry which is preliminary data.</text>
</comment>
<feature type="transmembrane region" description="Helical" evidence="2">
    <location>
        <begin position="96"/>
        <end position="114"/>
    </location>
</feature>
<evidence type="ECO:0000313" key="5">
    <source>
        <dbReference type="Proteomes" id="UP000518892"/>
    </source>
</evidence>
<dbReference type="Pfam" id="PF12158">
    <property type="entry name" value="DUF3592"/>
    <property type="match status" value="1"/>
</dbReference>